<evidence type="ECO:0000256" key="4">
    <source>
        <dbReference type="ARBA" id="ARBA00022741"/>
    </source>
</evidence>
<evidence type="ECO:0000256" key="6">
    <source>
        <dbReference type="ARBA" id="ARBA00023139"/>
    </source>
</evidence>
<evidence type="ECO:0000256" key="8">
    <source>
        <dbReference type="ARBA" id="ARBA00023288"/>
    </source>
</evidence>
<dbReference type="GO" id="GO:0005525">
    <property type="term" value="F:GTP binding"/>
    <property type="evidence" value="ECO:0007669"/>
    <property type="project" value="UniProtKB-KW"/>
</dbReference>
<sequence>IIDEMGAICCRPDFLIANDDSHHEEELIRFFMIGMGGAGKSTVIRQLMKLCTDYPNAYKMYDSEWNEKYTIHTESDLRKWKLIIQHNILEAFCKIIKQCRLFGITFSNEQLKIINELEKLCGDVKTLHLRKSEWASQFDEHLGDKLISLIDDDTQPLQRTLTRSHEFVAECRLSDGVRHFLNRDKILNYSRGDTLPTEEDIVHARDPTSGLNYYHFRVHKMRIEIHDMGGQMVERKKILEFLTHWISDSKPNYRNFVLYVTSMAEYNILHPDNPQYTLLDESAAFMRMVLNLSQVQECGFLIFFNKYDIFQERVSDPILKSDFRKFLHRFIKEEDLRKYEQSNVVKIDVLKKAIAAKFADTINNAVVKRRAPVYHRYTCAVDSKMMETLFTTIRSEIINRKIDSQEWLFA</sequence>
<dbReference type="GO" id="GO:0007191">
    <property type="term" value="P:adenylate cyclase-activating dopamine receptor signaling pathway"/>
    <property type="evidence" value="ECO:0007669"/>
    <property type="project" value="TreeGrafter"/>
</dbReference>
<dbReference type="PANTHER" id="PTHR10218">
    <property type="entry name" value="GTP-BINDING PROTEIN ALPHA SUBUNIT"/>
    <property type="match status" value="1"/>
</dbReference>
<evidence type="ECO:0000256" key="5">
    <source>
        <dbReference type="ARBA" id="ARBA00023134"/>
    </source>
</evidence>
<evidence type="ECO:0000256" key="10">
    <source>
        <dbReference type="PIRSR" id="PIRSR601019-2"/>
    </source>
</evidence>
<evidence type="ECO:0000256" key="2">
    <source>
        <dbReference type="ARBA" id="ARBA00022707"/>
    </source>
</evidence>
<dbReference type="GO" id="GO:0005737">
    <property type="term" value="C:cytoplasm"/>
    <property type="evidence" value="ECO:0007669"/>
    <property type="project" value="TreeGrafter"/>
</dbReference>
<dbReference type="InterPro" id="IPR027417">
    <property type="entry name" value="P-loop_NTPase"/>
</dbReference>
<dbReference type="GO" id="GO:0001664">
    <property type="term" value="F:G protein-coupled receptor binding"/>
    <property type="evidence" value="ECO:0007669"/>
    <property type="project" value="TreeGrafter"/>
</dbReference>
<dbReference type="PANTHER" id="PTHR10218:SF194">
    <property type="entry name" value="G PROTEIN, ALPHA SUBUNIT"/>
    <property type="match status" value="1"/>
</dbReference>
<dbReference type="WBParaSite" id="PgR019_g055_t03">
    <property type="protein sequence ID" value="PgR019_g055_t03"/>
    <property type="gene ID" value="PgR019_g055"/>
</dbReference>
<dbReference type="Gene3D" id="1.10.400.10">
    <property type="entry name" value="GI Alpha 1, domain 2-like"/>
    <property type="match status" value="1"/>
</dbReference>
<dbReference type="InterPro" id="IPR011025">
    <property type="entry name" value="GproteinA_insert"/>
</dbReference>
<dbReference type="PRINTS" id="PR00318">
    <property type="entry name" value="GPROTEINA"/>
</dbReference>
<keyword evidence="8" id="KW-0449">Lipoprotein</keyword>
<evidence type="ECO:0000256" key="7">
    <source>
        <dbReference type="ARBA" id="ARBA00023224"/>
    </source>
</evidence>
<dbReference type="Proteomes" id="UP000887569">
    <property type="component" value="Unplaced"/>
</dbReference>
<keyword evidence="2" id="KW-0519">Myristate</keyword>
<evidence type="ECO:0000256" key="9">
    <source>
        <dbReference type="PIRSR" id="PIRSR601019-1"/>
    </source>
</evidence>
<keyword evidence="3 10" id="KW-0479">Metal-binding</keyword>
<evidence type="ECO:0000256" key="1">
    <source>
        <dbReference type="ARBA" id="ARBA00011356"/>
    </source>
</evidence>
<organism evidence="11 12">
    <name type="scientific">Parascaris univalens</name>
    <name type="common">Nematode worm</name>
    <dbReference type="NCBI Taxonomy" id="6257"/>
    <lineage>
        <taxon>Eukaryota</taxon>
        <taxon>Metazoa</taxon>
        <taxon>Ecdysozoa</taxon>
        <taxon>Nematoda</taxon>
        <taxon>Chromadorea</taxon>
        <taxon>Rhabditida</taxon>
        <taxon>Spirurina</taxon>
        <taxon>Ascaridomorpha</taxon>
        <taxon>Ascaridoidea</taxon>
        <taxon>Ascarididae</taxon>
        <taxon>Parascaris</taxon>
    </lineage>
</organism>
<reference evidence="12" key="1">
    <citation type="submission" date="2022-11" db="UniProtKB">
        <authorList>
            <consortium name="WormBaseParasite"/>
        </authorList>
    </citation>
    <scope>IDENTIFICATION</scope>
</reference>
<dbReference type="AlphaFoldDB" id="A0A915B085"/>
<evidence type="ECO:0000313" key="11">
    <source>
        <dbReference type="Proteomes" id="UP000887569"/>
    </source>
</evidence>
<name>A0A915B085_PARUN</name>
<dbReference type="GO" id="GO:0031683">
    <property type="term" value="F:G-protein beta/gamma-subunit complex binding"/>
    <property type="evidence" value="ECO:0007669"/>
    <property type="project" value="InterPro"/>
</dbReference>
<keyword evidence="10" id="KW-0460">Magnesium</keyword>
<dbReference type="InterPro" id="IPR001019">
    <property type="entry name" value="Gprotein_alpha_su"/>
</dbReference>
<dbReference type="GO" id="GO:0003924">
    <property type="term" value="F:GTPase activity"/>
    <property type="evidence" value="ECO:0007669"/>
    <property type="project" value="InterPro"/>
</dbReference>
<keyword evidence="4 9" id="KW-0547">Nucleotide-binding</keyword>
<dbReference type="FunFam" id="3.40.50.300:FF:000692">
    <property type="entry name" value="Guanine nucleotide-binding protein subunit alpha"/>
    <property type="match status" value="1"/>
</dbReference>
<evidence type="ECO:0000313" key="12">
    <source>
        <dbReference type="WBParaSite" id="PgR019_g055_t03"/>
    </source>
</evidence>
<dbReference type="GO" id="GO:0046872">
    <property type="term" value="F:metal ion binding"/>
    <property type="evidence" value="ECO:0007669"/>
    <property type="project" value="UniProtKB-KW"/>
</dbReference>
<dbReference type="SUPFAM" id="SSF47895">
    <property type="entry name" value="Transducin (alpha subunit), insertion domain"/>
    <property type="match status" value="1"/>
</dbReference>
<protein>
    <submittedName>
        <fullName evidence="12">Uncharacterized protein</fullName>
    </submittedName>
</protein>
<dbReference type="Pfam" id="PF00503">
    <property type="entry name" value="G-alpha"/>
    <property type="match status" value="1"/>
</dbReference>
<dbReference type="Gene3D" id="3.40.50.300">
    <property type="entry name" value="P-loop containing nucleotide triphosphate hydrolases"/>
    <property type="match status" value="1"/>
</dbReference>
<feature type="binding site" evidence="10">
    <location>
        <position position="41"/>
    </location>
    <ligand>
        <name>Mg(2+)</name>
        <dbReference type="ChEBI" id="CHEBI:18420"/>
    </ligand>
</feature>
<accession>A0A915B085</accession>
<evidence type="ECO:0000256" key="3">
    <source>
        <dbReference type="ARBA" id="ARBA00022723"/>
    </source>
</evidence>
<feature type="binding site" evidence="9">
    <location>
        <begin position="227"/>
        <end position="231"/>
    </location>
    <ligand>
        <name>GTP</name>
        <dbReference type="ChEBI" id="CHEBI:37565"/>
    </ligand>
</feature>
<feature type="binding site" evidence="9">
    <location>
        <begin position="305"/>
        <end position="308"/>
    </location>
    <ligand>
        <name>GTP</name>
        <dbReference type="ChEBI" id="CHEBI:37565"/>
    </ligand>
</feature>
<keyword evidence="5 9" id="KW-0342">GTP-binding</keyword>
<feature type="binding site" evidence="10">
    <location>
        <position position="208"/>
    </location>
    <ligand>
        <name>Mg(2+)</name>
        <dbReference type="ChEBI" id="CHEBI:18420"/>
    </ligand>
</feature>
<dbReference type="SMART" id="SM00275">
    <property type="entry name" value="G_alpha"/>
    <property type="match status" value="1"/>
</dbReference>
<proteinExistence type="predicted"/>
<dbReference type="PROSITE" id="PS51882">
    <property type="entry name" value="G_ALPHA"/>
    <property type="match status" value="1"/>
</dbReference>
<dbReference type="GO" id="GO:0005834">
    <property type="term" value="C:heterotrimeric G-protein complex"/>
    <property type="evidence" value="ECO:0007669"/>
    <property type="project" value="TreeGrafter"/>
</dbReference>
<keyword evidence="11" id="KW-1185">Reference proteome</keyword>
<comment type="subunit">
    <text evidence="1">G proteins are composed of 3 units; alpha, beta and gamma. The alpha chain contains the guanine nucleotide binding site.</text>
</comment>
<dbReference type="SUPFAM" id="SSF52540">
    <property type="entry name" value="P-loop containing nucleoside triphosphate hydrolases"/>
    <property type="match status" value="1"/>
</dbReference>
<keyword evidence="7" id="KW-0807">Transducer</keyword>
<feature type="binding site" evidence="9">
    <location>
        <position position="380"/>
    </location>
    <ligand>
        <name>GTP</name>
        <dbReference type="ChEBI" id="CHEBI:37565"/>
    </ligand>
</feature>
<keyword evidence="6" id="KW-0564">Palmitate</keyword>
<dbReference type="GO" id="GO:0007606">
    <property type="term" value="P:sensory perception of chemical stimulus"/>
    <property type="evidence" value="ECO:0007669"/>
    <property type="project" value="TreeGrafter"/>
</dbReference>